<dbReference type="STRING" id="1963862.B4O97_10720"/>
<feature type="domain" description="HTH araC/xylS-type" evidence="4">
    <location>
        <begin position="179"/>
        <end position="276"/>
    </location>
</feature>
<dbReference type="GO" id="GO:0043565">
    <property type="term" value="F:sequence-specific DNA binding"/>
    <property type="evidence" value="ECO:0007669"/>
    <property type="project" value="InterPro"/>
</dbReference>
<evidence type="ECO:0000313" key="6">
    <source>
        <dbReference type="Proteomes" id="UP000192343"/>
    </source>
</evidence>
<dbReference type="PANTHER" id="PTHR46796:SF2">
    <property type="entry name" value="TRANSCRIPTIONAL REGULATORY PROTEIN"/>
    <property type="match status" value="1"/>
</dbReference>
<dbReference type="PRINTS" id="PR00032">
    <property type="entry name" value="HTHARAC"/>
</dbReference>
<evidence type="ECO:0000259" key="4">
    <source>
        <dbReference type="PROSITE" id="PS01124"/>
    </source>
</evidence>
<evidence type="ECO:0000256" key="1">
    <source>
        <dbReference type="ARBA" id="ARBA00023015"/>
    </source>
</evidence>
<name>A0A1Y1RY39_9SPIO</name>
<accession>A0A1Y1RY39</accession>
<sequence>MLRDKRDSVDFKYTDHESGVAVMSVLSSSHVFPKHSHETYYILGLIENGATYCYGPEREDSLASPGSFFVINPGQVHSGVPVSGSRVSYRMLSINAKRFCSLAEEIEEGIPSPPEFPLTFQASPLEQSRLIRAYSGITDRISPLGKEELLYELTALLLPRAERKKALKLPPFVEHPGLKRGAELLRGDLEEKLSLAGIASEAGMSPYHFIRSFKKAYGLSPHVYRTQQRIGIAKRLLRSGSSLTDTALALGFYDQSHFSNTFHAYTGISPSAYRKGTLD</sequence>
<dbReference type="SMART" id="SM00342">
    <property type="entry name" value="HTH_ARAC"/>
    <property type="match status" value="1"/>
</dbReference>
<dbReference type="PANTHER" id="PTHR46796">
    <property type="entry name" value="HTH-TYPE TRANSCRIPTIONAL ACTIVATOR RHAS-RELATED"/>
    <property type="match status" value="1"/>
</dbReference>
<organism evidence="5 6">
    <name type="scientific">Marispirochaeta aestuarii</name>
    <dbReference type="NCBI Taxonomy" id="1963862"/>
    <lineage>
        <taxon>Bacteria</taxon>
        <taxon>Pseudomonadati</taxon>
        <taxon>Spirochaetota</taxon>
        <taxon>Spirochaetia</taxon>
        <taxon>Spirochaetales</taxon>
        <taxon>Spirochaetaceae</taxon>
        <taxon>Marispirochaeta</taxon>
    </lineage>
</organism>
<dbReference type="InterPro" id="IPR050204">
    <property type="entry name" value="AraC_XylS_family_regulators"/>
</dbReference>
<dbReference type="InterPro" id="IPR037923">
    <property type="entry name" value="HTH-like"/>
</dbReference>
<proteinExistence type="predicted"/>
<dbReference type="InterPro" id="IPR009057">
    <property type="entry name" value="Homeodomain-like_sf"/>
</dbReference>
<dbReference type="Pfam" id="PF12833">
    <property type="entry name" value="HTH_18"/>
    <property type="match status" value="1"/>
</dbReference>
<dbReference type="Pfam" id="PF02311">
    <property type="entry name" value="AraC_binding"/>
    <property type="match status" value="1"/>
</dbReference>
<dbReference type="AlphaFoldDB" id="A0A1Y1RY39"/>
<dbReference type="SUPFAM" id="SSF46689">
    <property type="entry name" value="Homeodomain-like"/>
    <property type="match status" value="2"/>
</dbReference>
<keyword evidence="6" id="KW-1185">Reference proteome</keyword>
<dbReference type="InterPro" id="IPR020449">
    <property type="entry name" value="Tscrpt_reg_AraC-type_HTH"/>
</dbReference>
<comment type="caution">
    <text evidence="5">The sequence shown here is derived from an EMBL/GenBank/DDBJ whole genome shotgun (WGS) entry which is preliminary data.</text>
</comment>
<keyword evidence="1" id="KW-0805">Transcription regulation</keyword>
<evidence type="ECO:0000256" key="3">
    <source>
        <dbReference type="ARBA" id="ARBA00023163"/>
    </source>
</evidence>
<keyword evidence="2" id="KW-0238">DNA-binding</keyword>
<reference evidence="5 6" key="1">
    <citation type="submission" date="2017-03" db="EMBL/GenBank/DDBJ databases">
        <title>Draft Genome sequence of Marispirochaeta sp. strain JC444.</title>
        <authorList>
            <person name="Shivani Y."/>
            <person name="Subhash Y."/>
            <person name="Sasikala C."/>
            <person name="Ramana C."/>
        </authorList>
    </citation>
    <scope>NUCLEOTIDE SEQUENCE [LARGE SCALE GENOMIC DNA]</scope>
    <source>
        <strain evidence="5 6">JC444</strain>
    </source>
</reference>
<evidence type="ECO:0000256" key="2">
    <source>
        <dbReference type="ARBA" id="ARBA00023125"/>
    </source>
</evidence>
<gene>
    <name evidence="5" type="ORF">B4O97_10720</name>
</gene>
<dbReference type="InterPro" id="IPR018060">
    <property type="entry name" value="HTH_AraC"/>
</dbReference>
<protein>
    <recommendedName>
        <fullName evidence="4">HTH araC/xylS-type domain-containing protein</fullName>
    </recommendedName>
</protein>
<dbReference type="PROSITE" id="PS01124">
    <property type="entry name" value="HTH_ARAC_FAMILY_2"/>
    <property type="match status" value="1"/>
</dbReference>
<evidence type="ECO:0000313" key="5">
    <source>
        <dbReference type="EMBL" id="ORC34803.1"/>
    </source>
</evidence>
<dbReference type="InterPro" id="IPR003313">
    <property type="entry name" value="AraC-bd"/>
</dbReference>
<keyword evidence="3" id="KW-0804">Transcription</keyword>
<dbReference type="GO" id="GO:0003700">
    <property type="term" value="F:DNA-binding transcription factor activity"/>
    <property type="evidence" value="ECO:0007669"/>
    <property type="project" value="InterPro"/>
</dbReference>
<dbReference type="Proteomes" id="UP000192343">
    <property type="component" value="Unassembled WGS sequence"/>
</dbReference>
<dbReference type="Gene3D" id="1.10.10.60">
    <property type="entry name" value="Homeodomain-like"/>
    <property type="match status" value="2"/>
</dbReference>
<dbReference type="EMBL" id="MWQY01000011">
    <property type="protein sequence ID" value="ORC34803.1"/>
    <property type="molecule type" value="Genomic_DNA"/>
</dbReference>
<dbReference type="SUPFAM" id="SSF51215">
    <property type="entry name" value="Regulatory protein AraC"/>
    <property type="match status" value="1"/>
</dbReference>